<organism evidence="2 3">
    <name type="scientific">Carnegiea gigantea</name>
    <dbReference type="NCBI Taxonomy" id="171969"/>
    <lineage>
        <taxon>Eukaryota</taxon>
        <taxon>Viridiplantae</taxon>
        <taxon>Streptophyta</taxon>
        <taxon>Embryophyta</taxon>
        <taxon>Tracheophyta</taxon>
        <taxon>Spermatophyta</taxon>
        <taxon>Magnoliopsida</taxon>
        <taxon>eudicotyledons</taxon>
        <taxon>Gunneridae</taxon>
        <taxon>Pentapetalae</taxon>
        <taxon>Caryophyllales</taxon>
        <taxon>Cactineae</taxon>
        <taxon>Cactaceae</taxon>
        <taxon>Cactoideae</taxon>
        <taxon>Echinocereeae</taxon>
        <taxon>Carnegiea</taxon>
    </lineage>
</organism>
<dbReference type="InterPro" id="IPR011430">
    <property type="entry name" value="UTP20_N"/>
</dbReference>
<dbReference type="SUPFAM" id="SSF48371">
    <property type="entry name" value="ARM repeat"/>
    <property type="match status" value="1"/>
</dbReference>
<dbReference type="Proteomes" id="UP001153076">
    <property type="component" value="Unassembled WGS sequence"/>
</dbReference>
<protein>
    <recommendedName>
        <fullName evidence="1">U3 small nucleolar RNA-associated protein 20 N-terminal domain-containing protein</fullName>
    </recommendedName>
</protein>
<dbReference type="OrthoDB" id="360653at2759"/>
<evidence type="ECO:0000313" key="2">
    <source>
        <dbReference type="EMBL" id="KAJ8444737.1"/>
    </source>
</evidence>
<dbReference type="GO" id="GO:0030686">
    <property type="term" value="C:90S preribosome"/>
    <property type="evidence" value="ECO:0007669"/>
    <property type="project" value="TreeGrafter"/>
</dbReference>
<gene>
    <name evidence="2" type="ORF">Cgig2_030411</name>
</gene>
<accession>A0A9Q1KLA2</accession>
<sequence length="366" mass="41445">MKQFKDMRSLCLKIIFLVLNKYEDQDFGSGFWDLFFKSVKPLINRFKQEGSSSEKQSSLFFCFLAMSQSQNLISLLFRENNLIPDIISILSVPTASEAIVFSVLKFTENLLNLELEIGIGKNDVREVLLSSLDVLIDSLHHLFHLNPEKKRYVSSLACDKPNVCMEALKILKEIIPVLGCENTSKILNAVSPILISARLDVRLSVCDLCDALTESDSSLRSMSNLIRELNATSAMEIDALDFDTIINAYDQISEDYFKGVREDQAIVILSHCIFDMMSEDLTLRQRAYGSLLSFIDFSALLVGNKEKNQEQQIMAVDGISWTDAHIQRIVDKFLLKHMGDAISIETMMRKVCFGLRLPCEILVDDV</sequence>
<dbReference type="GO" id="GO:0032040">
    <property type="term" value="C:small-subunit processome"/>
    <property type="evidence" value="ECO:0007669"/>
    <property type="project" value="TreeGrafter"/>
</dbReference>
<dbReference type="InterPro" id="IPR016024">
    <property type="entry name" value="ARM-type_fold"/>
</dbReference>
<feature type="domain" description="U3 small nucleolar RNA-associated protein 20 N-terminal" evidence="1">
    <location>
        <begin position="2"/>
        <end position="146"/>
    </location>
</feature>
<dbReference type="EMBL" id="JAKOGI010000091">
    <property type="protein sequence ID" value="KAJ8444737.1"/>
    <property type="molecule type" value="Genomic_DNA"/>
</dbReference>
<proteinExistence type="predicted"/>
<dbReference type="InterPro" id="IPR052575">
    <property type="entry name" value="SSU_processome_comp_20"/>
</dbReference>
<dbReference type="PANTHER" id="PTHR17695:SF11">
    <property type="entry name" value="SMALL SUBUNIT PROCESSOME COMPONENT 20 HOMOLOG"/>
    <property type="match status" value="1"/>
</dbReference>
<dbReference type="AlphaFoldDB" id="A0A9Q1KLA2"/>
<comment type="caution">
    <text evidence="2">The sequence shown here is derived from an EMBL/GenBank/DDBJ whole genome shotgun (WGS) entry which is preliminary data.</text>
</comment>
<evidence type="ECO:0000259" key="1">
    <source>
        <dbReference type="Pfam" id="PF07539"/>
    </source>
</evidence>
<dbReference type="PANTHER" id="PTHR17695">
    <property type="entry name" value="SMALL SUBUNIT PROCESSOME COMPONENT 20 HOMOLOG"/>
    <property type="match status" value="1"/>
</dbReference>
<dbReference type="Pfam" id="PF07539">
    <property type="entry name" value="UTP20_N"/>
    <property type="match status" value="2"/>
</dbReference>
<reference evidence="2" key="1">
    <citation type="submission" date="2022-04" db="EMBL/GenBank/DDBJ databases">
        <title>Carnegiea gigantea Genome sequencing and assembly v2.</title>
        <authorList>
            <person name="Copetti D."/>
            <person name="Sanderson M.J."/>
            <person name="Burquez A."/>
            <person name="Wojciechowski M.F."/>
        </authorList>
    </citation>
    <scope>NUCLEOTIDE SEQUENCE</scope>
    <source>
        <strain evidence="2">SGP5-SGP5p</strain>
        <tissue evidence="2">Aerial part</tissue>
    </source>
</reference>
<name>A0A9Q1KLA2_9CARY</name>
<evidence type="ECO:0000313" key="3">
    <source>
        <dbReference type="Proteomes" id="UP001153076"/>
    </source>
</evidence>
<feature type="domain" description="U3 small nucleolar RNA-associated protein 20 N-terminal" evidence="1">
    <location>
        <begin position="162"/>
        <end position="337"/>
    </location>
</feature>
<keyword evidence="3" id="KW-1185">Reference proteome</keyword>